<dbReference type="AlphaFoldDB" id="A0AAW2YJB6"/>
<dbReference type="EMBL" id="JAOPGA020000144">
    <property type="protein sequence ID" value="KAL0477126.1"/>
    <property type="molecule type" value="Genomic_DNA"/>
</dbReference>
<accession>A0AAW2YJB6</accession>
<feature type="non-terminal residue" evidence="1">
    <location>
        <position position="173"/>
    </location>
</feature>
<dbReference type="Proteomes" id="UP001431209">
    <property type="component" value="Unassembled WGS sequence"/>
</dbReference>
<protein>
    <submittedName>
        <fullName evidence="1">Uncharacterized protein</fullName>
    </submittedName>
</protein>
<gene>
    <name evidence="1" type="ORF">AKO1_005920</name>
</gene>
<proteinExistence type="predicted"/>
<evidence type="ECO:0000313" key="1">
    <source>
        <dbReference type="EMBL" id="KAL0477126.1"/>
    </source>
</evidence>
<reference evidence="1 2" key="1">
    <citation type="submission" date="2024-03" db="EMBL/GenBank/DDBJ databases">
        <title>The Acrasis kona genome and developmental transcriptomes reveal deep origins of eukaryotic multicellular pathways.</title>
        <authorList>
            <person name="Sheikh S."/>
            <person name="Fu C.-J."/>
            <person name="Brown M.W."/>
            <person name="Baldauf S.L."/>
        </authorList>
    </citation>
    <scope>NUCLEOTIDE SEQUENCE [LARGE SCALE GENOMIC DNA]</scope>
    <source>
        <strain evidence="1 2">ATCC MYA-3509</strain>
    </source>
</reference>
<sequence>MNQLTIDTLRINMSHFNAELFGKSLHECSDHSSYDRFINFVSNEVFSQEDGRSFFVDDPKCRGFEAIISVLSESHNLKQDKTKSDEINDNVYLCKAALQLLGMLMSDQNFFMQYKDQVIDQYILSNLLSQPTNRNLHEQDKALLTVASLEAITLMLKHQYALTYLINEKNLLS</sequence>
<keyword evidence="2" id="KW-1185">Reference proteome</keyword>
<organism evidence="1 2">
    <name type="scientific">Acrasis kona</name>
    <dbReference type="NCBI Taxonomy" id="1008807"/>
    <lineage>
        <taxon>Eukaryota</taxon>
        <taxon>Discoba</taxon>
        <taxon>Heterolobosea</taxon>
        <taxon>Tetramitia</taxon>
        <taxon>Eutetramitia</taxon>
        <taxon>Acrasidae</taxon>
        <taxon>Acrasis</taxon>
    </lineage>
</organism>
<evidence type="ECO:0000313" key="2">
    <source>
        <dbReference type="Proteomes" id="UP001431209"/>
    </source>
</evidence>
<name>A0AAW2YJB6_9EUKA</name>
<comment type="caution">
    <text evidence="1">The sequence shown here is derived from an EMBL/GenBank/DDBJ whole genome shotgun (WGS) entry which is preliminary data.</text>
</comment>